<dbReference type="AlphaFoldDB" id="A0A7R9ENW2"/>
<feature type="region of interest" description="Disordered" evidence="1">
    <location>
        <begin position="1"/>
        <end position="37"/>
    </location>
</feature>
<organism evidence="2">
    <name type="scientific">Timema monikensis</name>
    <dbReference type="NCBI Taxonomy" id="170555"/>
    <lineage>
        <taxon>Eukaryota</taxon>
        <taxon>Metazoa</taxon>
        <taxon>Ecdysozoa</taxon>
        <taxon>Arthropoda</taxon>
        <taxon>Hexapoda</taxon>
        <taxon>Insecta</taxon>
        <taxon>Pterygota</taxon>
        <taxon>Neoptera</taxon>
        <taxon>Polyneoptera</taxon>
        <taxon>Phasmatodea</taxon>
        <taxon>Timematodea</taxon>
        <taxon>Timematoidea</taxon>
        <taxon>Timematidae</taxon>
        <taxon>Timema</taxon>
    </lineage>
</organism>
<evidence type="ECO:0000256" key="1">
    <source>
        <dbReference type="SAM" id="MobiDB-lite"/>
    </source>
</evidence>
<evidence type="ECO:0000313" key="2">
    <source>
        <dbReference type="EMBL" id="CAD7436173.1"/>
    </source>
</evidence>
<sequence length="37" mass="3682">MCWRPMSLESMPSQDLEGSSTAAGRAALGGNGASTPG</sequence>
<name>A0A7R9ENW2_9NEOP</name>
<proteinExistence type="predicted"/>
<gene>
    <name evidence="2" type="ORF">TMSB3V08_LOCUS12819</name>
</gene>
<accession>A0A7R9ENW2</accession>
<feature type="compositionally biased region" description="Gly residues" evidence="1">
    <location>
        <begin position="27"/>
        <end position="37"/>
    </location>
</feature>
<dbReference type="EMBL" id="OB813513">
    <property type="protein sequence ID" value="CAD7436173.1"/>
    <property type="molecule type" value="Genomic_DNA"/>
</dbReference>
<feature type="compositionally biased region" description="Polar residues" evidence="1">
    <location>
        <begin position="10"/>
        <end position="21"/>
    </location>
</feature>
<protein>
    <submittedName>
        <fullName evidence="2">Uncharacterized protein</fullName>
    </submittedName>
</protein>
<reference evidence="2" key="1">
    <citation type="submission" date="2020-11" db="EMBL/GenBank/DDBJ databases">
        <authorList>
            <person name="Tran Van P."/>
        </authorList>
    </citation>
    <scope>NUCLEOTIDE SEQUENCE</scope>
</reference>